<comment type="similarity">
    <text evidence="1">Belongs to the amidase family.</text>
</comment>
<dbReference type="InterPro" id="IPR036928">
    <property type="entry name" value="AS_sf"/>
</dbReference>
<dbReference type="AlphaFoldDB" id="A0A8J3MQY4"/>
<dbReference type="PANTHER" id="PTHR11895">
    <property type="entry name" value="TRANSAMIDASE"/>
    <property type="match status" value="1"/>
</dbReference>
<reference evidence="3" key="1">
    <citation type="submission" date="2020-10" db="EMBL/GenBank/DDBJ databases">
        <title>Taxonomic study of unclassified bacteria belonging to the class Ktedonobacteria.</title>
        <authorList>
            <person name="Yabe S."/>
            <person name="Wang C.M."/>
            <person name="Zheng Y."/>
            <person name="Sakai Y."/>
            <person name="Cavaletti L."/>
            <person name="Monciardini P."/>
            <person name="Donadio S."/>
        </authorList>
    </citation>
    <scope>NUCLEOTIDE SEQUENCE</scope>
    <source>
        <strain evidence="3">SOSP1-1</strain>
    </source>
</reference>
<evidence type="ECO:0000313" key="3">
    <source>
        <dbReference type="EMBL" id="GHO44455.1"/>
    </source>
</evidence>
<feature type="domain" description="Amidase" evidence="2">
    <location>
        <begin position="22"/>
        <end position="130"/>
    </location>
</feature>
<dbReference type="SUPFAM" id="SSF75304">
    <property type="entry name" value="Amidase signature (AS) enzymes"/>
    <property type="match status" value="1"/>
</dbReference>
<name>A0A8J3MQY4_9CHLR</name>
<organism evidence="3 4">
    <name type="scientific">Ktedonospora formicarum</name>
    <dbReference type="NCBI Taxonomy" id="2778364"/>
    <lineage>
        <taxon>Bacteria</taxon>
        <taxon>Bacillati</taxon>
        <taxon>Chloroflexota</taxon>
        <taxon>Ktedonobacteria</taxon>
        <taxon>Ktedonobacterales</taxon>
        <taxon>Ktedonobacteraceae</taxon>
        <taxon>Ktedonospora</taxon>
    </lineage>
</organism>
<sequence length="158" mass="17405">MPYTSIRETAEELRSGIITPTELVTEIFEHIDQQEHETQAFITLMREEALHAAEQAEREMRTGLYRGTLHGIPLAIKDLIAVKGIPTTAGSKVLANHTSEIDATVVEQLRRSGAIMVGKSWTYEFAYGPYSPLHAIPGNVSIRQGGPVAARQQPLQQG</sequence>
<dbReference type="Gene3D" id="3.90.1300.10">
    <property type="entry name" value="Amidase signature (AS) domain"/>
    <property type="match status" value="1"/>
</dbReference>
<protein>
    <recommendedName>
        <fullName evidence="2">Amidase domain-containing protein</fullName>
    </recommendedName>
</protein>
<dbReference type="GO" id="GO:0003824">
    <property type="term" value="F:catalytic activity"/>
    <property type="evidence" value="ECO:0007669"/>
    <property type="project" value="InterPro"/>
</dbReference>
<proteinExistence type="inferred from homology"/>
<comment type="caution">
    <text evidence="3">The sequence shown here is derived from an EMBL/GenBank/DDBJ whole genome shotgun (WGS) entry which is preliminary data.</text>
</comment>
<keyword evidence="4" id="KW-1185">Reference proteome</keyword>
<dbReference type="PANTHER" id="PTHR11895:SF7">
    <property type="entry name" value="GLUTAMYL-TRNA(GLN) AMIDOTRANSFERASE SUBUNIT A, MITOCHONDRIAL"/>
    <property type="match status" value="1"/>
</dbReference>
<gene>
    <name evidence="3" type="ORF">KSX_26180</name>
</gene>
<dbReference type="InterPro" id="IPR023631">
    <property type="entry name" value="Amidase_dom"/>
</dbReference>
<dbReference type="InterPro" id="IPR000120">
    <property type="entry name" value="Amidase"/>
</dbReference>
<dbReference type="Pfam" id="PF01425">
    <property type="entry name" value="Amidase"/>
    <property type="match status" value="1"/>
</dbReference>
<dbReference type="Proteomes" id="UP000612362">
    <property type="component" value="Unassembled WGS sequence"/>
</dbReference>
<evidence type="ECO:0000259" key="2">
    <source>
        <dbReference type="Pfam" id="PF01425"/>
    </source>
</evidence>
<dbReference type="EMBL" id="BNJF01000001">
    <property type="protein sequence ID" value="GHO44455.1"/>
    <property type="molecule type" value="Genomic_DNA"/>
</dbReference>
<accession>A0A8J3MQY4</accession>
<evidence type="ECO:0000256" key="1">
    <source>
        <dbReference type="ARBA" id="ARBA00009199"/>
    </source>
</evidence>
<evidence type="ECO:0000313" key="4">
    <source>
        <dbReference type="Proteomes" id="UP000612362"/>
    </source>
</evidence>